<evidence type="ECO:0000256" key="2">
    <source>
        <dbReference type="ARBA" id="ARBA00022448"/>
    </source>
</evidence>
<evidence type="ECO:0000256" key="6">
    <source>
        <dbReference type="ARBA" id="ARBA00023136"/>
    </source>
</evidence>
<dbReference type="InterPro" id="IPR006037">
    <property type="entry name" value="RCK_C"/>
</dbReference>
<evidence type="ECO:0000256" key="5">
    <source>
        <dbReference type="ARBA" id="ARBA00022989"/>
    </source>
</evidence>
<evidence type="ECO:0000256" key="3">
    <source>
        <dbReference type="ARBA" id="ARBA00022692"/>
    </source>
</evidence>
<feature type="transmembrane region" description="Helical" evidence="7">
    <location>
        <begin position="136"/>
        <end position="155"/>
    </location>
</feature>
<dbReference type="eggNOG" id="COG0471">
    <property type="taxonomic scope" value="Bacteria"/>
</dbReference>
<organism evidence="9 10">
    <name type="scientific">Opitutus terrae (strain DSM 11246 / JCM 15787 / PB90-1)</name>
    <dbReference type="NCBI Taxonomy" id="452637"/>
    <lineage>
        <taxon>Bacteria</taxon>
        <taxon>Pseudomonadati</taxon>
        <taxon>Verrucomicrobiota</taxon>
        <taxon>Opitutia</taxon>
        <taxon>Opitutales</taxon>
        <taxon>Opitutaceae</taxon>
        <taxon>Opitutus</taxon>
    </lineage>
</organism>
<proteinExistence type="predicted"/>
<keyword evidence="5 7" id="KW-1133">Transmembrane helix</keyword>
<keyword evidence="4" id="KW-0677">Repeat</keyword>
<dbReference type="EMBL" id="CP001032">
    <property type="protein sequence ID" value="ACB77173.1"/>
    <property type="molecule type" value="Genomic_DNA"/>
</dbReference>
<dbReference type="PROSITE" id="PS51202">
    <property type="entry name" value="RCK_C"/>
    <property type="match status" value="2"/>
</dbReference>
<dbReference type="PANTHER" id="PTHR43652:SF2">
    <property type="entry name" value="BASIC AMINO ACID ANTIPORTER YFCC-RELATED"/>
    <property type="match status" value="1"/>
</dbReference>
<comment type="subcellular location">
    <subcellularLocation>
        <location evidence="1">Membrane</location>
        <topology evidence="1">Multi-pass membrane protein</topology>
    </subcellularLocation>
</comment>
<dbReference type="Pfam" id="PF02080">
    <property type="entry name" value="TrkA_C"/>
    <property type="match status" value="2"/>
</dbReference>
<dbReference type="GO" id="GO:0006813">
    <property type="term" value="P:potassium ion transport"/>
    <property type="evidence" value="ECO:0007669"/>
    <property type="project" value="InterPro"/>
</dbReference>
<dbReference type="GO" id="GO:0008324">
    <property type="term" value="F:monoatomic cation transmembrane transporter activity"/>
    <property type="evidence" value="ECO:0007669"/>
    <property type="project" value="InterPro"/>
</dbReference>
<feature type="transmembrane region" description="Helical" evidence="7">
    <location>
        <begin position="489"/>
        <end position="515"/>
    </location>
</feature>
<feature type="transmembrane region" description="Helical" evidence="7">
    <location>
        <begin position="451"/>
        <end position="469"/>
    </location>
</feature>
<evidence type="ECO:0000256" key="1">
    <source>
        <dbReference type="ARBA" id="ARBA00004141"/>
    </source>
</evidence>
<evidence type="ECO:0000256" key="4">
    <source>
        <dbReference type="ARBA" id="ARBA00022737"/>
    </source>
</evidence>
<dbReference type="InterPro" id="IPR036721">
    <property type="entry name" value="RCK_C_sf"/>
</dbReference>
<dbReference type="Proteomes" id="UP000007013">
    <property type="component" value="Chromosome"/>
</dbReference>
<dbReference type="RefSeq" id="WP_012376702.1">
    <property type="nucleotide sequence ID" value="NC_010571.1"/>
</dbReference>
<feature type="transmembrane region" description="Helical" evidence="7">
    <location>
        <begin position="527"/>
        <end position="546"/>
    </location>
</feature>
<keyword evidence="2" id="KW-0813">Transport</keyword>
<evidence type="ECO:0000259" key="8">
    <source>
        <dbReference type="PROSITE" id="PS51202"/>
    </source>
</evidence>
<evidence type="ECO:0000313" key="9">
    <source>
        <dbReference type="EMBL" id="ACB77173.1"/>
    </source>
</evidence>
<feature type="transmembrane region" description="Helical" evidence="7">
    <location>
        <begin position="29"/>
        <end position="45"/>
    </location>
</feature>
<dbReference type="InterPro" id="IPR004680">
    <property type="entry name" value="Cit_transptr-like_dom"/>
</dbReference>
<feature type="transmembrane region" description="Helical" evidence="7">
    <location>
        <begin position="175"/>
        <end position="195"/>
    </location>
</feature>
<feature type="transmembrane region" description="Helical" evidence="7">
    <location>
        <begin position="91"/>
        <end position="124"/>
    </location>
</feature>
<dbReference type="STRING" id="452637.Oter_3899"/>
<sequence length="592" mass="63905">MTLSIALLLGLIVVALVLFSFEWVSSDVVALGLLLALILTGLLPVKEAFAGFGSETVLMIFALLVMTSALVKTGMVDLVAQAILRHAGTRFTALFAVILLTVAGLSAFISNTAAAALFLPIVLGLAAKAKVSPSRLLMPVAFASILTSSVTLISTSTNLVVSGLMTRAGLAPLRMFELAPVGIPIAVVGLAYMFFIGRKLIPDRAPASGLLDQFGVRSYITEVLVLPDSPLVHKTLAESNLGRDLDLEIVRVLRKPDVSLWPRRNMTLRAGDVLLVRGAREDVLKVKDTAGIEIRPDVELSDPDLRAEDTQLVEALVVPRSPMVGRTLRLIGLRERYRVQVLAINRHGRNLLEKLSHTLLRVGDVLLVQGRPQDLARLSEDNMVSVLNAVNERRIDRPRAWRATIIFAGSLALATFSVLPLPVAVLLGAFAIFLTRCISPTDAYRDMEWRAVILIACMLALGEAMMRTGTATYLAQHVATWTANFSPGWLLGGFFVLTVALTQPMSNQAAAAVLLPIAVQTATHAGLNPRAFAIMIAVAASCSYLTPLEPACLMVYGPGHYRFIDFVRVGAPLTLLLFLIALVLVPRTWPLL</sequence>
<dbReference type="AlphaFoldDB" id="B1ZZA4"/>
<dbReference type="HOGENOM" id="CLU_005170_6_1_0"/>
<feature type="transmembrane region" description="Helical" evidence="7">
    <location>
        <begin position="423"/>
        <end position="439"/>
    </location>
</feature>
<dbReference type="eggNOG" id="COG3273">
    <property type="taxonomic scope" value="Bacteria"/>
</dbReference>
<evidence type="ECO:0000313" key="10">
    <source>
        <dbReference type="Proteomes" id="UP000007013"/>
    </source>
</evidence>
<name>B1ZZA4_OPITP</name>
<keyword evidence="3 7" id="KW-0812">Transmembrane</keyword>
<feature type="transmembrane region" description="Helical" evidence="7">
    <location>
        <begin position="52"/>
        <end position="71"/>
    </location>
</feature>
<dbReference type="Pfam" id="PF03600">
    <property type="entry name" value="CitMHS"/>
    <property type="match status" value="1"/>
</dbReference>
<reference evidence="9 10" key="1">
    <citation type="journal article" date="2011" name="J. Bacteriol.">
        <title>Genome sequence of the verrucomicrobium Opitutus terrae PB90-1, an abundant inhabitant of rice paddy soil ecosystems.</title>
        <authorList>
            <person name="van Passel M.W."/>
            <person name="Kant R."/>
            <person name="Palva A."/>
            <person name="Copeland A."/>
            <person name="Lucas S."/>
            <person name="Lapidus A."/>
            <person name="Glavina del Rio T."/>
            <person name="Pitluck S."/>
            <person name="Goltsman E."/>
            <person name="Clum A."/>
            <person name="Sun H."/>
            <person name="Schmutz J."/>
            <person name="Larimer F.W."/>
            <person name="Land M.L."/>
            <person name="Hauser L."/>
            <person name="Kyrpides N."/>
            <person name="Mikhailova N."/>
            <person name="Richardson P.P."/>
            <person name="Janssen P.H."/>
            <person name="de Vos W.M."/>
            <person name="Smidt H."/>
        </authorList>
    </citation>
    <scope>NUCLEOTIDE SEQUENCE [LARGE SCALE GENOMIC DNA]</scope>
    <source>
        <strain evidence="10">DSM 11246 / JCM 15787 / PB90-1</strain>
    </source>
</reference>
<dbReference type="FunFam" id="3.30.70.1450:FF:000009">
    <property type="entry name" value="SLC13 family permease"/>
    <property type="match status" value="1"/>
</dbReference>
<dbReference type="SUPFAM" id="SSF116726">
    <property type="entry name" value="TrkA C-terminal domain-like"/>
    <property type="match status" value="2"/>
</dbReference>
<accession>B1ZZA4</accession>
<feature type="domain" description="RCK C-terminal" evidence="8">
    <location>
        <begin position="208"/>
        <end position="292"/>
    </location>
</feature>
<evidence type="ECO:0000256" key="7">
    <source>
        <dbReference type="SAM" id="Phobius"/>
    </source>
</evidence>
<keyword evidence="6 7" id="KW-0472">Membrane</keyword>
<keyword evidence="10" id="KW-1185">Reference proteome</keyword>
<dbReference type="OrthoDB" id="9765532at2"/>
<dbReference type="PANTHER" id="PTHR43652">
    <property type="entry name" value="BASIC AMINO ACID ANTIPORTER YFCC-RELATED"/>
    <property type="match status" value="1"/>
</dbReference>
<gene>
    <name evidence="9" type="ordered locus">Oter_3899</name>
</gene>
<feature type="transmembrane region" description="Helical" evidence="7">
    <location>
        <begin position="566"/>
        <end position="585"/>
    </location>
</feature>
<feature type="domain" description="RCK C-terminal" evidence="8">
    <location>
        <begin position="300"/>
        <end position="384"/>
    </location>
</feature>
<dbReference type="GO" id="GO:0005886">
    <property type="term" value="C:plasma membrane"/>
    <property type="evidence" value="ECO:0007669"/>
    <property type="project" value="TreeGrafter"/>
</dbReference>
<protein>
    <submittedName>
        <fullName evidence="9">TrkA-C domain protein</fullName>
    </submittedName>
</protein>
<dbReference type="InterPro" id="IPR051679">
    <property type="entry name" value="DASS-Related_Transporters"/>
</dbReference>
<dbReference type="Gene3D" id="3.30.70.1450">
    <property type="entry name" value="Regulator of K+ conductance, C-terminal domain"/>
    <property type="match status" value="2"/>
</dbReference>
<dbReference type="KEGG" id="ote:Oter_3899"/>